<feature type="region of interest" description="Disordered" evidence="1">
    <location>
        <begin position="57"/>
        <end position="158"/>
    </location>
</feature>
<sequence length="301" mass="32781">MADQEMALAGVMGVAVHCDSCNMFALLPQERQGYTCPRYKMVTLLEEEVRCLRAERALQPPPPEQPPSGQRVEGETTGGAAADTWRYVTHRRRRPARPPPSPGTNLELGNRFSPLGEAGADEASGDQQDSQPGTSGGKGAAAGVARAKARPPTSTGKVRRQVIVVGDSLLRGTEAAVYRPNLETREVCCLLGAHIRHVKDRVERLVRSGGHQPLLVIHVGTNNVARQGVVGTTRDFEALGKKLREMKAQAAFSSILPVWGFGPGRDRRASEVNDWLRVWCQKECFRFLDHGTCFLANGLLA</sequence>
<proteinExistence type="predicted"/>
<dbReference type="OMA" id="TCFLANG"/>
<evidence type="ECO:0000313" key="3">
    <source>
        <dbReference type="Proteomes" id="UP000694545"/>
    </source>
</evidence>
<dbReference type="AlphaFoldDB" id="A0A8D2KRG4"/>
<dbReference type="Gene3D" id="3.40.50.12690">
    <property type="match status" value="1"/>
</dbReference>
<evidence type="ECO:0008006" key="4">
    <source>
        <dbReference type="Google" id="ProtNLM"/>
    </source>
</evidence>
<accession>A0A8D2KRG4</accession>
<dbReference type="Ensembl" id="ENSVKKT00000002702.1">
    <property type="protein sequence ID" value="ENSVKKP00000002627.1"/>
    <property type="gene ID" value="ENSVKKG00000002082.1"/>
</dbReference>
<name>A0A8D2KRG4_VARKO</name>
<dbReference type="Proteomes" id="UP000694545">
    <property type="component" value="Unplaced"/>
</dbReference>
<evidence type="ECO:0000313" key="2">
    <source>
        <dbReference type="Ensembl" id="ENSVKKP00000002627.1"/>
    </source>
</evidence>
<dbReference type="Gene3D" id="3.40.50.12700">
    <property type="match status" value="1"/>
</dbReference>
<organism evidence="2 3">
    <name type="scientific">Varanus komodoensis</name>
    <name type="common">Komodo dragon</name>
    <dbReference type="NCBI Taxonomy" id="61221"/>
    <lineage>
        <taxon>Eukaryota</taxon>
        <taxon>Metazoa</taxon>
        <taxon>Chordata</taxon>
        <taxon>Craniata</taxon>
        <taxon>Vertebrata</taxon>
        <taxon>Euteleostomi</taxon>
        <taxon>Lepidosauria</taxon>
        <taxon>Squamata</taxon>
        <taxon>Bifurcata</taxon>
        <taxon>Unidentata</taxon>
        <taxon>Episquamata</taxon>
        <taxon>Toxicofera</taxon>
        <taxon>Anguimorpha</taxon>
        <taxon>Paleoanguimorpha</taxon>
        <taxon>Varanoidea</taxon>
        <taxon>Varanidae</taxon>
        <taxon>Varanus</taxon>
    </lineage>
</organism>
<evidence type="ECO:0000256" key="1">
    <source>
        <dbReference type="SAM" id="MobiDB-lite"/>
    </source>
</evidence>
<reference evidence="2" key="2">
    <citation type="submission" date="2025-09" db="UniProtKB">
        <authorList>
            <consortium name="Ensembl"/>
        </authorList>
    </citation>
    <scope>IDENTIFICATION</scope>
</reference>
<keyword evidence="3" id="KW-1185">Reference proteome</keyword>
<dbReference type="SUPFAM" id="SSF52266">
    <property type="entry name" value="SGNH hydrolase"/>
    <property type="match status" value="1"/>
</dbReference>
<protein>
    <recommendedName>
        <fullName evidence="4">SGNH hydrolase-type esterase domain-containing protein</fullName>
    </recommendedName>
</protein>
<reference evidence="2" key="1">
    <citation type="submission" date="2025-08" db="UniProtKB">
        <authorList>
            <consortium name="Ensembl"/>
        </authorList>
    </citation>
    <scope>IDENTIFICATION</scope>
</reference>